<organism evidence="1 2">
    <name type="scientific">Burkholderia ubonensis</name>
    <dbReference type="NCBI Taxonomy" id="101571"/>
    <lineage>
        <taxon>Bacteria</taxon>
        <taxon>Pseudomonadati</taxon>
        <taxon>Pseudomonadota</taxon>
        <taxon>Betaproteobacteria</taxon>
        <taxon>Burkholderiales</taxon>
        <taxon>Burkholderiaceae</taxon>
        <taxon>Burkholderia</taxon>
        <taxon>Burkholderia cepacia complex</taxon>
    </lineage>
</organism>
<evidence type="ECO:0008006" key="3">
    <source>
        <dbReference type="Google" id="ProtNLM"/>
    </source>
</evidence>
<sequence>MVSMSTIQAITAAMHDAVLQAAKTKPVEFSRTHDDSEWSVRVEHDGTVHNGGVAMFLYGPYRTLEQLTNWELGALLDAAARDAVNAGVPESTVNPEAREQVCSAVAEALGDAYDCTRVWSAWSVGTMSQDDFARVADDDGRVGEIADAAIAALGAKPLLPTRALLEQAAQIALAHNYTGGGIDSAVKIRELAGGL</sequence>
<gene>
    <name evidence="1" type="ORF">WJ96_07025</name>
</gene>
<evidence type="ECO:0000313" key="1">
    <source>
        <dbReference type="EMBL" id="KVP98266.1"/>
    </source>
</evidence>
<accession>A0AAW3MTH0</accession>
<reference evidence="1 2" key="1">
    <citation type="submission" date="2015-11" db="EMBL/GenBank/DDBJ databases">
        <title>Expanding the genomic diversity of Burkholderia species for the development of highly accurate diagnostics.</title>
        <authorList>
            <person name="Sahl J."/>
            <person name="Keim P."/>
            <person name="Wagner D."/>
        </authorList>
    </citation>
    <scope>NUCLEOTIDE SEQUENCE [LARGE SCALE GENOMIC DNA]</scope>
    <source>
        <strain evidence="1 2">MSMB1808WGS</strain>
    </source>
</reference>
<keyword evidence="2" id="KW-1185">Reference proteome</keyword>
<dbReference type="Proteomes" id="UP000056453">
    <property type="component" value="Unassembled WGS sequence"/>
</dbReference>
<comment type="caution">
    <text evidence="1">The sequence shown here is derived from an EMBL/GenBank/DDBJ whole genome shotgun (WGS) entry which is preliminary data.</text>
</comment>
<proteinExistence type="predicted"/>
<dbReference type="RefSeq" id="WP_059925431.1">
    <property type="nucleotide sequence ID" value="NZ_LPBG01000047.1"/>
</dbReference>
<name>A0AAW3MTH0_9BURK</name>
<dbReference type="EMBL" id="LPBJ01000047">
    <property type="protein sequence ID" value="KVP98266.1"/>
    <property type="molecule type" value="Genomic_DNA"/>
</dbReference>
<evidence type="ECO:0000313" key="2">
    <source>
        <dbReference type="Proteomes" id="UP000056453"/>
    </source>
</evidence>
<protein>
    <recommendedName>
        <fullName evidence="3">Bacteriophage protein</fullName>
    </recommendedName>
</protein>
<dbReference type="AlphaFoldDB" id="A0AAW3MTH0"/>